<keyword evidence="4" id="KW-1185">Reference proteome</keyword>
<dbReference type="PRINTS" id="PR01270">
    <property type="entry name" value="HDASUPER"/>
</dbReference>
<dbReference type="Proteomes" id="UP001375743">
    <property type="component" value="Unassembled WGS sequence"/>
</dbReference>
<dbReference type="RefSeq" id="WP_418159624.1">
    <property type="nucleotide sequence ID" value="NZ_JBBLZC010000010.1"/>
</dbReference>
<dbReference type="InterPro" id="IPR023801">
    <property type="entry name" value="His_deacetylse_dom"/>
</dbReference>
<evidence type="ECO:0000313" key="3">
    <source>
        <dbReference type="EMBL" id="MEK0083776.1"/>
    </source>
</evidence>
<evidence type="ECO:0000256" key="1">
    <source>
        <dbReference type="ARBA" id="ARBA00005947"/>
    </source>
</evidence>
<dbReference type="PANTHER" id="PTHR10625:SF10">
    <property type="entry name" value="HISTONE DEACETYLASE HDAC1"/>
    <property type="match status" value="1"/>
</dbReference>
<feature type="domain" description="Histone deacetylase" evidence="2">
    <location>
        <begin position="20"/>
        <end position="306"/>
    </location>
</feature>
<dbReference type="InterPro" id="IPR023696">
    <property type="entry name" value="Ureohydrolase_dom_sf"/>
</dbReference>
<comment type="caution">
    <text evidence="3">The sequence shown here is derived from an EMBL/GenBank/DDBJ whole genome shotgun (WGS) entry which is preliminary data.</text>
</comment>
<comment type="similarity">
    <text evidence="1">Belongs to the histone deacetylase family.</text>
</comment>
<dbReference type="CDD" id="cd11599">
    <property type="entry name" value="HDAC_classII_2"/>
    <property type="match status" value="1"/>
</dbReference>
<reference evidence="3 4" key="1">
    <citation type="submission" date="2024-01" db="EMBL/GenBank/DDBJ databases">
        <title>Multi-omics insights into the function and evolution of sodium benzoate biodegradation pathways in Benzoatithermus flavus gen. nov., sp. nov. from hot spring.</title>
        <authorList>
            <person name="Hu C.-J."/>
            <person name="Li W.-J."/>
        </authorList>
    </citation>
    <scope>NUCLEOTIDE SEQUENCE [LARGE SCALE GENOMIC DNA]</scope>
    <source>
        <strain evidence="3 4">SYSU G07066</strain>
    </source>
</reference>
<sequence length="309" mass="33632">MTVLFYTHPVAQQHDPGPGHPEAPIRLKMILRCLEEATVPGLERREAPLATLEQIQRVHPELHTSRILAAVPHEGYVRIDSDTVLNPHSGEAALRASGAACAAVDAVMAGEAKRAFCAMRPPGHHAEPMTAMGFCLFNHVAVAAMQARAVHKLSRIAIFDWDVHHGNGTQDTFFDDPDTLYVSTHQSPLYPGTGHVGERGIKGNILNRPLPPGTGSQAWRKVVERDVLPAIDRWRPELILISAGFDAHAEDPLASFALFEEDFAWATRELVKLAEAHAQGRIVSVLEGGYDPAALARSVVAHLKALAEN</sequence>
<evidence type="ECO:0000259" key="2">
    <source>
        <dbReference type="Pfam" id="PF00850"/>
    </source>
</evidence>
<dbReference type="Gene3D" id="3.40.800.20">
    <property type="entry name" value="Histone deacetylase domain"/>
    <property type="match status" value="1"/>
</dbReference>
<dbReference type="EMBL" id="JBBLZC010000010">
    <property type="protein sequence ID" value="MEK0083776.1"/>
    <property type="molecule type" value="Genomic_DNA"/>
</dbReference>
<dbReference type="Pfam" id="PF00850">
    <property type="entry name" value="Hist_deacetyl"/>
    <property type="match status" value="1"/>
</dbReference>
<accession>A0ABU8XSB7</accession>
<dbReference type="SUPFAM" id="SSF52768">
    <property type="entry name" value="Arginase/deacetylase"/>
    <property type="match status" value="1"/>
</dbReference>
<dbReference type="InterPro" id="IPR000286">
    <property type="entry name" value="HDACs"/>
</dbReference>
<dbReference type="PANTHER" id="PTHR10625">
    <property type="entry name" value="HISTONE DEACETYLASE HDAC1-RELATED"/>
    <property type="match status" value="1"/>
</dbReference>
<proteinExistence type="inferred from homology"/>
<protein>
    <submittedName>
        <fullName evidence="3">Histone deacetylase family protein</fullName>
    </submittedName>
</protein>
<organism evidence="3 4">
    <name type="scientific">Benzoatithermus flavus</name>
    <dbReference type="NCBI Taxonomy" id="3108223"/>
    <lineage>
        <taxon>Bacteria</taxon>
        <taxon>Pseudomonadati</taxon>
        <taxon>Pseudomonadota</taxon>
        <taxon>Alphaproteobacteria</taxon>
        <taxon>Geminicoccales</taxon>
        <taxon>Geminicoccaceae</taxon>
        <taxon>Benzoatithermus</taxon>
    </lineage>
</organism>
<evidence type="ECO:0000313" key="4">
    <source>
        <dbReference type="Proteomes" id="UP001375743"/>
    </source>
</evidence>
<gene>
    <name evidence="3" type="ORF">U1T56_11485</name>
</gene>
<dbReference type="InterPro" id="IPR037138">
    <property type="entry name" value="His_deacetylse_dom_sf"/>
</dbReference>
<name>A0ABU8XSB7_9PROT</name>